<dbReference type="Gene3D" id="3.40.50.10050">
    <property type="entry name" value="Translation initiation factor IF- 2, domain 3"/>
    <property type="match status" value="1"/>
</dbReference>
<dbReference type="Pfam" id="PF22042">
    <property type="entry name" value="EF-G_D2"/>
    <property type="match status" value="1"/>
</dbReference>
<dbReference type="Gene3D" id="2.40.30.10">
    <property type="entry name" value="Translation factors"/>
    <property type="match status" value="2"/>
</dbReference>
<dbReference type="FunFam" id="3.40.50.300:FF:000019">
    <property type="entry name" value="Translation initiation factor IF-2"/>
    <property type="match status" value="1"/>
</dbReference>
<accession>A0A0S8JL95</accession>
<dbReference type="InterPro" id="IPR000178">
    <property type="entry name" value="TF_IF2_bacterial-like"/>
</dbReference>
<proteinExistence type="inferred from homology"/>
<dbReference type="InterPro" id="IPR044145">
    <property type="entry name" value="IF2_II"/>
</dbReference>
<dbReference type="InterPro" id="IPR027417">
    <property type="entry name" value="P-loop_NTPase"/>
</dbReference>
<evidence type="ECO:0000313" key="11">
    <source>
        <dbReference type="Proteomes" id="UP000051035"/>
    </source>
</evidence>
<evidence type="ECO:0000256" key="1">
    <source>
        <dbReference type="ARBA" id="ARBA00007733"/>
    </source>
</evidence>
<organism evidence="10 11">
    <name type="scientific">candidate division TA06 bacterium SM1_40</name>
    <dbReference type="NCBI Taxonomy" id="1703773"/>
    <lineage>
        <taxon>Bacteria</taxon>
        <taxon>Bacteria division TA06</taxon>
    </lineage>
</organism>
<dbReference type="GO" id="GO:0005525">
    <property type="term" value="F:GTP binding"/>
    <property type="evidence" value="ECO:0007669"/>
    <property type="project" value="UniProtKB-KW"/>
</dbReference>
<dbReference type="InterPro" id="IPR015760">
    <property type="entry name" value="TIF_IF2"/>
</dbReference>
<dbReference type="FunFam" id="2.40.30.10:FF:000008">
    <property type="entry name" value="Translation initiation factor IF-2"/>
    <property type="match status" value="1"/>
</dbReference>
<keyword evidence="6" id="KW-0342">GTP-binding</keyword>
<dbReference type="FunFam" id="2.40.30.10:FF:000007">
    <property type="entry name" value="Translation initiation factor IF-2"/>
    <property type="match status" value="1"/>
</dbReference>
<dbReference type="EMBL" id="LJVA01000021">
    <property type="protein sequence ID" value="KPL10519.1"/>
    <property type="molecule type" value="Genomic_DNA"/>
</dbReference>
<dbReference type="GO" id="GO:0003924">
    <property type="term" value="F:GTPase activity"/>
    <property type="evidence" value="ECO:0007669"/>
    <property type="project" value="InterPro"/>
</dbReference>
<dbReference type="Pfam" id="PF11987">
    <property type="entry name" value="IF-2"/>
    <property type="match status" value="1"/>
</dbReference>
<reference evidence="10 11" key="1">
    <citation type="journal article" date="2015" name="Microbiome">
        <title>Genomic resolution of linkages in carbon, nitrogen, and sulfur cycling among widespread estuary sediment bacteria.</title>
        <authorList>
            <person name="Baker B.J."/>
            <person name="Lazar C.S."/>
            <person name="Teske A.P."/>
            <person name="Dick G.J."/>
        </authorList>
    </citation>
    <scope>NUCLEOTIDE SEQUENCE [LARGE SCALE GENOMIC DNA]</scope>
    <source>
        <strain evidence="10">SM1_40</strain>
    </source>
</reference>
<dbReference type="Gene3D" id="3.40.50.300">
    <property type="entry name" value="P-loop containing nucleotide triphosphate hydrolases"/>
    <property type="match status" value="1"/>
</dbReference>
<dbReference type="SUPFAM" id="SSF50447">
    <property type="entry name" value="Translation proteins"/>
    <property type="match status" value="2"/>
</dbReference>
<evidence type="ECO:0000256" key="2">
    <source>
        <dbReference type="ARBA" id="ARBA00020675"/>
    </source>
</evidence>
<evidence type="ECO:0000313" key="10">
    <source>
        <dbReference type="EMBL" id="KPL10519.1"/>
    </source>
</evidence>
<protein>
    <recommendedName>
        <fullName evidence="2 7">Translation initiation factor IF-2</fullName>
    </recommendedName>
</protein>
<feature type="domain" description="Tr-type G" evidence="9">
    <location>
        <begin position="45"/>
        <end position="212"/>
    </location>
</feature>
<dbReference type="InterPro" id="IPR009000">
    <property type="entry name" value="Transl_B-barrel_sf"/>
</dbReference>
<dbReference type="CDD" id="cd03702">
    <property type="entry name" value="IF2_mtIF2_II"/>
    <property type="match status" value="1"/>
</dbReference>
<sequence>TINQRLDMDTIVTVGDEFGFEVEILGDQGAELLEVEKDEEADLVARPPVVTVMGHVDHGKTLLLDYIRRTNVVAGEAGGITQHIGAYEVELESGKITFLDTPGHEAFTAMRARGAQFTDLVVLVVAADDGVMPQTIEALNHARAARVPIVVAINKIDLPNADAMRTKQQLMEAGIVPEEWGGKTVAIEVSAKTGEGIPDLLAAILVEAEELGLRAVAAGPARGVVLEARLDRWKGVVATVLVERGTLRPGDPFIAGVHWGKVRAMADERGRRVMAAGPSTPVLIHGLSGIPQAGDSLSVMPNEREVREVSQRRQLARREQSRRIVERIGLAELQEQILAGETKELMLIVKGDVDGSVEALCDSLESLATEEVKVRVIHRGVGAINESDVLLAVASQALIVGFHVGIGAGAKEAAEREQVNVQLYDVIYEAIGDIEAALSGMLEPKLVEQVLGRAEVREIFQIPRIGKIAGCYVISGTVVRNARARVIRESTVVHESRIGSLRRFKDDVKEVATGFECGIGVEGFDGFVKEDIVEAYTLEEVTSRG</sequence>
<dbReference type="InterPro" id="IPR005225">
    <property type="entry name" value="Small_GTP-bd"/>
</dbReference>
<evidence type="ECO:0000256" key="3">
    <source>
        <dbReference type="ARBA" id="ARBA00022540"/>
    </source>
</evidence>
<dbReference type="PANTHER" id="PTHR43381">
    <property type="entry name" value="TRANSLATION INITIATION FACTOR IF-2-RELATED"/>
    <property type="match status" value="1"/>
</dbReference>
<dbReference type="PATRIC" id="fig|1703773.3.peg.726"/>
<evidence type="ECO:0000256" key="8">
    <source>
        <dbReference type="RuleBase" id="RU000644"/>
    </source>
</evidence>
<dbReference type="SUPFAM" id="SSF52540">
    <property type="entry name" value="P-loop containing nucleoside triphosphate hydrolases"/>
    <property type="match status" value="1"/>
</dbReference>
<dbReference type="InterPro" id="IPR000795">
    <property type="entry name" value="T_Tr_GTP-bd_dom"/>
</dbReference>
<evidence type="ECO:0000256" key="4">
    <source>
        <dbReference type="ARBA" id="ARBA00022741"/>
    </source>
</evidence>
<comment type="caution">
    <text evidence="10">The sequence shown here is derived from an EMBL/GenBank/DDBJ whole genome shotgun (WGS) entry which is preliminary data.</text>
</comment>
<keyword evidence="3 8" id="KW-0396">Initiation factor</keyword>
<dbReference type="GO" id="GO:0003743">
    <property type="term" value="F:translation initiation factor activity"/>
    <property type="evidence" value="ECO:0007669"/>
    <property type="project" value="UniProtKB-UniRule"/>
</dbReference>
<dbReference type="PANTHER" id="PTHR43381:SF5">
    <property type="entry name" value="TR-TYPE G DOMAIN-CONTAINING PROTEIN"/>
    <property type="match status" value="1"/>
</dbReference>
<name>A0A0S8JL95_UNCT6</name>
<dbReference type="PROSITE" id="PS51722">
    <property type="entry name" value="G_TR_2"/>
    <property type="match status" value="1"/>
</dbReference>
<dbReference type="AlphaFoldDB" id="A0A0S8JL95"/>
<dbReference type="NCBIfam" id="TIGR00231">
    <property type="entry name" value="small_GTP"/>
    <property type="match status" value="1"/>
</dbReference>
<dbReference type="InterPro" id="IPR053905">
    <property type="entry name" value="EF-G-like_DII"/>
</dbReference>
<feature type="non-terminal residue" evidence="10">
    <location>
        <position position="1"/>
    </location>
</feature>
<dbReference type="SUPFAM" id="SSF52156">
    <property type="entry name" value="Initiation factor IF2/eIF5b, domain 3"/>
    <property type="match status" value="1"/>
</dbReference>
<dbReference type="PROSITE" id="PS01176">
    <property type="entry name" value="IF2"/>
    <property type="match status" value="1"/>
</dbReference>
<evidence type="ECO:0000256" key="6">
    <source>
        <dbReference type="ARBA" id="ARBA00023134"/>
    </source>
</evidence>
<evidence type="ECO:0000259" key="9">
    <source>
        <dbReference type="PROSITE" id="PS51722"/>
    </source>
</evidence>
<keyword evidence="5 8" id="KW-0648">Protein biosynthesis</keyword>
<dbReference type="CDD" id="cd03692">
    <property type="entry name" value="mtIF2_IVc"/>
    <property type="match status" value="1"/>
</dbReference>
<gene>
    <name evidence="10" type="ORF">AMJ71_02820</name>
</gene>
<evidence type="ECO:0000256" key="5">
    <source>
        <dbReference type="ARBA" id="ARBA00022917"/>
    </source>
</evidence>
<evidence type="ECO:0000256" key="7">
    <source>
        <dbReference type="NCBIfam" id="TIGR00487"/>
    </source>
</evidence>
<comment type="similarity">
    <text evidence="1 8">Belongs to the TRAFAC class translation factor GTPase superfamily. Classic translation factor GTPase family. IF-2 subfamily.</text>
</comment>
<dbReference type="InterPro" id="IPR023115">
    <property type="entry name" value="TIF_IF2_dom3"/>
</dbReference>
<dbReference type="NCBIfam" id="TIGR00487">
    <property type="entry name" value="IF-2"/>
    <property type="match status" value="1"/>
</dbReference>
<dbReference type="Proteomes" id="UP000051035">
    <property type="component" value="Unassembled WGS sequence"/>
</dbReference>
<dbReference type="HAMAP" id="MF_00100_B">
    <property type="entry name" value="IF_2_B"/>
    <property type="match status" value="1"/>
</dbReference>
<dbReference type="InterPro" id="IPR036925">
    <property type="entry name" value="TIF_IF2_dom3_sf"/>
</dbReference>
<dbReference type="Pfam" id="PF00009">
    <property type="entry name" value="GTP_EFTU"/>
    <property type="match status" value="1"/>
</dbReference>
<dbReference type="GO" id="GO:0005829">
    <property type="term" value="C:cytosol"/>
    <property type="evidence" value="ECO:0007669"/>
    <property type="project" value="TreeGrafter"/>
</dbReference>
<dbReference type="CDD" id="cd01887">
    <property type="entry name" value="IF2_eIF5B"/>
    <property type="match status" value="1"/>
</dbReference>
<comment type="function">
    <text evidence="8">One of the essential components for the initiation of protein synthesis. Protects formylmethionyl-tRNA from spontaneous hydrolysis and promotes its binding to the 30S ribosomal subunits. Also involved in the hydrolysis of GTP during the formation of the 70S ribosomal complex.</text>
</comment>
<dbReference type="FunFam" id="3.40.50.10050:FF:000001">
    <property type="entry name" value="Translation initiation factor IF-2"/>
    <property type="match status" value="1"/>
</dbReference>
<keyword evidence="4" id="KW-0547">Nucleotide-binding</keyword>